<keyword evidence="15" id="KW-1185">Reference proteome</keyword>
<organism evidence="14 15">
    <name type="scientific">Candidatus Methylobacter titanis</name>
    <dbReference type="NCBI Taxonomy" id="3053457"/>
    <lineage>
        <taxon>Bacteria</taxon>
        <taxon>Pseudomonadati</taxon>
        <taxon>Pseudomonadota</taxon>
        <taxon>Gammaproteobacteria</taxon>
        <taxon>Methylococcales</taxon>
        <taxon>Methylococcaceae</taxon>
        <taxon>Methylobacter</taxon>
    </lineage>
</organism>
<gene>
    <name evidence="14" type="ORF">PSU93_14980</name>
</gene>
<comment type="subunit">
    <text evidence="10">Interacts with TamB to form the translocation and assembly module (TAM).</text>
</comment>
<keyword evidence="8" id="KW-0998">Cell outer membrane</keyword>
<dbReference type="GO" id="GO:0009306">
    <property type="term" value="P:protein secretion"/>
    <property type="evidence" value="ECO:0007669"/>
    <property type="project" value="TreeGrafter"/>
</dbReference>
<evidence type="ECO:0000259" key="13">
    <source>
        <dbReference type="Pfam" id="PF17243"/>
    </source>
</evidence>
<evidence type="ECO:0000313" key="14">
    <source>
        <dbReference type="EMBL" id="MDI1232441.1"/>
    </source>
</evidence>
<evidence type="ECO:0000256" key="2">
    <source>
        <dbReference type="ARBA" id="ARBA00010248"/>
    </source>
</evidence>
<evidence type="ECO:0000256" key="3">
    <source>
        <dbReference type="ARBA" id="ARBA00015419"/>
    </source>
</evidence>
<keyword evidence="5" id="KW-0812">Transmembrane</keyword>
<evidence type="ECO:0000256" key="4">
    <source>
        <dbReference type="ARBA" id="ARBA00022452"/>
    </source>
</evidence>
<dbReference type="Pfam" id="PF17243">
    <property type="entry name" value="POTRA_TamA_1"/>
    <property type="match status" value="1"/>
</dbReference>
<dbReference type="InterPro" id="IPR035243">
    <property type="entry name" value="TamA_POTRA_Dom_1"/>
</dbReference>
<dbReference type="GO" id="GO:0009279">
    <property type="term" value="C:cell outer membrane"/>
    <property type="evidence" value="ECO:0007669"/>
    <property type="project" value="UniProtKB-SubCell"/>
</dbReference>
<name>A0AA43Q9T5_9GAMM</name>
<dbReference type="InterPro" id="IPR010827">
    <property type="entry name" value="BamA/TamA_POTRA"/>
</dbReference>
<dbReference type="Gene3D" id="3.10.20.310">
    <property type="entry name" value="membrane protein fhac"/>
    <property type="match status" value="3"/>
</dbReference>
<evidence type="ECO:0000313" key="15">
    <source>
        <dbReference type="Proteomes" id="UP001160519"/>
    </source>
</evidence>
<evidence type="ECO:0000256" key="6">
    <source>
        <dbReference type="ARBA" id="ARBA00022729"/>
    </source>
</evidence>
<dbReference type="PANTHER" id="PTHR12815:SF47">
    <property type="entry name" value="TRANSLOCATION AND ASSEMBLY MODULE SUBUNIT TAMA"/>
    <property type="match status" value="1"/>
</dbReference>
<dbReference type="Proteomes" id="UP001160519">
    <property type="component" value="Unassembled WGS sequence"/>
</dbReference>
<reference evidence="14" key="1">
    <citation type="submission" date="2023-01" db="EMBL/GenBank/DDBJ databases">
        <title>Biogeochemical cycle of methane in antarctic sediments.</title>
        <authorList>
            <person name="Roldan D.M."/>
            <person name="Menes R.J."/>
        </authorList>
    </citation>
    <scope>NUCLEOTIDE SEQUENCE [LARGE SCALE GENOMIC DNA]</scope>
    <source>
        <strain evidence="14">K-2018 MAG008</strain>
    </source>
</reference>
<evidence type="ECO:0000259" key="12">
    <source>
        <dbReference type="Pfam" id="PF07244"/>
    </source>
</evidence>
<keyword evidence="6" id="KW-0732">Signal</keyword>
<feature type="domain" description="POTRA" evidence="12">
    <location>
        <begin position="195"/>
        <end position="262"/>
    </location>
</feature>
<dbReference type="AlphaFoldDB" id="A0AA43Q9T5"/>
<accession>A0AA43Q9T5</accession>
<dbReference type="InterPro" id="IPR039910">
    <property type="entry name" value="D15-like"/>
</dbReference>
<dbReference type="PANTHER" id="PTHR12815">
    <property type="entry name" value="SORTING AND ASSEMBLY MACHINERY SAMM50 PROTEIN FAMILY MEMBER"/>
    <property type="match status" value="1"/>
</dbReference>
<dbReference type="Gene3D" id="2.40.160.50">
    <property type="entry name" value="membrane protein fhac: a member of the omp85/tpsb transporter family"/>
    <property type="match status" value="1"/>
</dbReference>
<protein>
    <recommendedName>
        <fullName evidence="3">Translocation and assembly module subunit TamA</fullName>
    </recommendedName>
    <alternativeName>
        <fullName evidence="9">Autotransporter assembly factor TamA</fullName>
    </alternativeName>
</protein>
<comment type="subcellular location">
    <subcellularLocation>
        <location evidence="1">Cell outer membrane</location>
    </subcellularLocation>
</comment>
<dbReference type="EMBL" id="JAQSDF010000086">
    <property type="protein sequence ID" value="MDI1232441.1"/>
    <property type="molecule type" value="Genomic_DNA"/>
</dbReference>
<comment type="similarity">
    <text evidence="2">Belongs to the TamA family.</text>
</comment>
<dbReference type="GO" id="GO:0097347">
    <property type="term" value="C:TAM protein secretion complex"/>
    <property type="evidence" value="ECO:0007669"/>
    <property type="project" value="TreeGrafter"/>
</dbReference>
<sequence length="577" mass="63822">MRAISVTVRVILLLLLLCFAVPVVLADVSVKGLNSGAKKNVELLLSLVKENCASPEWKIRDLFDQADTDINLALRALGYYHPIITKSLTFSTPCWQADFAINPGPQVIVNEVTISITGDADENPEFQKLRNQLLTAKGKPLRHDHYEKMKSRIQSLALERGYLKSSFSEKQLLIDKASNKAHIKLVFNSGKRMVFGDISIDQDILDPDFVQKLIPIKSGDYYSGEQLANTHNTLSKSGYFDMIDIRPDTENIDQQQVPVSLKLHPKSKHHYSLGVGFDTDIGPLLSATYINRRVNRQGHFFNANIDLSPVLSTADAEYSIPLDNPVSDFFSFGGGFKREDTDTFKSLSAKLSARLKHIFDNGWRQTLFIDSVYEDFTIGETSKQVLLLVPGGSWLRSVSDSAMRPTRGHRLELNLAGSYKNPLSDVSFAQGSVAAVWTHPLPWGGTFIGRTEQGATLVDQFDRLPSSYRFYAGGMNSIRGYAYKELGAKDQMGNVVGGKFLSVVSAEYEQPVLDDWGLAAFIDAGNAFNPDNIDIKAGAGLGVRWYSPIGPIRLDFAIPLSDADSSFQIHFAAGARL</sequence>
<evidence type="ECO:0000256" key="9">
    <source>
        <dbReference type="ARBA" id="ARBA00033063"/>
    </source>
</evidence>
<proteinExistence type="inferred from homology"/>
<feature type="domain" description="TamA POTRA" evidence="13">
    <location>
        <begin position="27"/>
        <end position="103"/>
    </location>
</feature>
<keyword evidence="4" id="KW-1134">Transmembrane beta strand</keyword>
<dbReference type="InterPro" id="IPR000184">
    <property type="entry name" value="Bac_surfAg_D15"/>
</dbReference>
<evidence type="ECO:0000256" key="8">
    <source>
        <dbReference type="ARBA" id="ARBA00023237"/>
    </source>
</evidence>
<dbReference type="Pfam" id="PF01103">
    <property type="entry name" value="Omp85"/>
    <property type="match status" value="1"/>
</dbReference>
<evidence type="ECO:0000256" key="7">
    <source>
        <dbReference type="ARBA" id="ARBA00023136"/>
    </source>
</evidence>
<dbReference type="Pfam" id="PF07244">
    <property type="entry name" value="POTRA"/>
    <property type="match status" value="1"/>
</dbReference>
<keyword evidence="7" id="KW-0472">Membrane</keyword>
<evidence type="ECO:0000259" key="11">
    <source>
        <dbReference type="Pfam" id="PF01103"/>
    </source>
</evidence>
<evidence type="ECO:0000256" key="1">
    <source>
        <dbReference type="ARBA" id="ARBA00004442"/>
    </source>
</evidence>
<comment type="caution">
    <text evidence="14">The sequence shown here is derived from an EMBL/GenBank/DDBJ whole genome shotgun (WGS) entry which is preliminary data.</text>
</comment>
<feature type="domain" description="Bacterial surface antigen (D15)" evidence="11">
    <location>
        <begin position="391"/>
        <end position="575"/>
    </location>
</feature>
<evidence type="ECO:0000256" key="10">
    <source>
        <dbReference type="ARBA" id="ARBA00093548"/>
    </source>
</evidence>
<evidence type="ECO:0000256" key="5">
    <source>
        <dbReference type="ARBA" id="ARBA00022692"/>
    </source>
</evidence>